<dbReference type="STRING" id="670386.D3BC19"/>
<comment type="subcellular location">
    <subcellularLocation>
        <location evidence="1">Nucleus</location>
    </subcellularLocation>
</comment>
<dbReference type="GO" id="GO:0003713">
    <property type="term" value="F:transcription coactivator activity"/>
    <property type="evidence" value="ECO:0007669"/>
    <property type="project" value="TreeGrafter"/>
</dbReference>
<keyword evidence="6" id="KW-0472">Membrane</keyword>
<organism evidence="8 9">
    <name type="scientific">Heterostelium pallidum (strain ATCC 26659 / Pp 5 / PN500)</name>
    <name type="common">Cellular slime mold</name>
    <name type="synonym">Polysphondylium pallidum</name>
    <dbReference type="NCBI Taxonomy" id="670386"/>
    <lineage>
        <taxon>Eukaryota</taxon>
        <taxon>Amoebozoa</taxon>
        <taxon>Evosea</taxon>
        <taxon>Eumycetozoa</taxon>
        <taxon>Dictyostelia</taxon>
        <taxon>Acytosteliales</taxon>
        <taxon>Acytosteliaceae</taxon>
        <taxon>Heterostelium</taxon>
    </lineage>
</organism>
<evidence type="ECO:0000256" key="2">
    <source>
        <dbReference type="ARBA" id="ARBA00010743"/>
    </source>
</evidence>
<dbReference type="GO" id="GO:0016592">
    <property type="term" value="C:mediator complex"/>
    <property type="evidence" value="ECO:0007669"/>
    <property type="project" value="InterPro"/>
</dbReference>
<name>D3BC19_HETP5</name>
<dbReference type="InterPro" id="IPR000742">
    <property type="entry name" value="EGF"/>
</dbReference>
<dbReference type="PROSITE" id="PS50026">
    <property type="entry name" value="EGF_3"/>
    <property type="match status" value="1"/>
</dbReference>
<dbReference type="GO" id="GO:0006357">
    <property type="term" value="P:regulation of transcription by RNA polymerase II"/>
    <property type="evidence" value="ECO:0007669"/>
    <property type="project" value="InterPro"/>
</dbReference>
<dbReference type="GeneID" id="31361523"/>
<evidence type="ECO:0000313" key="9">
    <source>
        <dbReference type="Proteomes" id="UP000001396"/>
    </source>
</evidence>
<comment type="caution">
    <text evidence="8">The sequence shown here is derived from an EMBL/GenBank/DDBJ whole genome shotgun (WGS) entry which is preliminary data.</text>
</comment>
<feature type="domain" description="EGF-like" evidence="7">
    <location>
        <begin position="362"/>
        <end position="399"/>
    </location>
</feature>
<comment type="caution">
    <text evidence="4">Lacks conserved residue(s) required for the propagation of feature annotation.</text>
</comment>
<keyword evidence="6" id="KW-1133">Transmembrane helix</keyword>
<dbReference type="Proteomes" id="UP000001396">
    <property type="component" value="Unassembled WGS sequence"/>
</dbReference>
<feature type="compositionally biased region" description="Basic and acidic residues" evidence="5">
    <location>
        <begin position="762"/>
        <end position="773"/>
    </location>
</feature>
<dbReference type="PANTHER" id="PTHR12465">
    <property type="entry name" value="UBIQUITIN SPECIFIC PROTEASE HOMOLOG 49"/>
    <property type="match status" value="1"/>
</dbReference>
<keyword evidence="3" id="KW-0539">Nucleus</keyword>
<evidence type="ECO:0000259" key="7">
    <source>
        <dbReference type="PROSITE" id="PS50026"/>
    </source>
</evidence>
<protein>
    <recommendedName>
        <fullName evidence="7">EGF-like domain-containing protein</fullName>
    </recommendedName>
</protein>
<dbReference type="AlphaFoldDB" id="D3BC19"/>
<evidence type="ECO:0000256" key="5">
    <source>
        <dbReference type="SAM" id="MobiDB-lite"/>
    </source>
</evidence>
<evidence type="ECO:0000256" key="1">
    <source>
        <dbReference type="ARBA" id="ARBA00004123"/>
    </source>
</evidence>
<reference evidence="8 9" key="1">
    <citation type="journal article" date="2011" name="Genome Res.">
        <title>Phylogeny-wide analysis of social amoeba genomes highlights ancient origins for complex intercellular communication.</title>
        <authorList>
            <person name="Heidel A.J."/>
            <person name="Lawal H.M."/>
            <person name="Felder M."/>
            <person name="Schilde C."/>
            <person name="Helps N.R."/>
            <person name="Tunggal B."/>
            <person name="Rivero F."/>
            <person name="John U."/>
            <person name="Schleicher M."/>
            <person name="Eichinger L."/>
            <person name="Platzer M."/>
            <person name="Noegel A.A."/>
            <person name="Schaap P."/>
            <person name="Gloeckner G."/>
        </authorList>
    </citation>
    <scope>NUCLEOTIDE SEQUENCE [LARGE SCALE GENOMIC DNA]</scope>
    <source>
        <strain evidence="9">ATCC 26659 / Pp 5 / PN500</strain>
    </source>
</reference>
<gene>
    <name evidence="8" type="ORF">PPL_06039</name>
</gene>
<dbReference type="EMBL" id="ADBJ01000026">
    <property type="protein sequence ID" value="EFA81202.1"/>
    <property type="molecule type" value="Genomic_DNA"/>
</dbReference>
<keyword evidence="9" id="KW-1185">Reference proteome</keyword>
<keyword evidence="4" id="KW-1015">Disulfide bond</keyword>
<feature type="transmembrane region" description="Helical" evidence="6">
    <location>
        <begin position="190"/>
        <end position="214"/>
    </location>
</feature>
<keyword evidence="4" id="KW-0245">EGF-like domain</keyword>
<sequence length="821" mass="92809">MTRQWDTNGDNIKELEKKIEFLGGIRVSPWSISCSLYLERLPDGSPNAPREFHLLTFDEKIKKSYMVSQYTVVEADREVVSILEKTNSYKKRQTHEISGNKYEIGDFIIRIGPIVLNADVKAIAVEVEYTACSVTSTSPFNATKLLSEFISGNLGFPADQVQTSYDFSAFPALPRNYSELHTSIQYSKQINVSIILIVTILFLVIVIVLKLLIWNQPYFIYPTPSEATTVDCPVGSTTTWQYSVTTKLLLPFDRLDISVAKHPDGVKISKEIHNNHVVSVILEWAPYSYQAGVYSVVVAVKSSLLPFSFYSQVIHFDIVATNYACNNGDLNMDYNSTSDDFCLCREGFAPDSMCLNCLVGYQGDQCKPIAVKDCENGGVFNNVTMLCDCPDNWYGENCQLSIDSRNHCGKHHRKSTTSPSLSLSYELASFGETENSYLTPVIQQIVVSPEDSEIVTTITFKQSPYIQLQSPYSNNKDKKKKKNDDKWDKYESAERHAKKKLDIYLLFDLAMPSDDVLLEIYRGFERFLLLTSTVFPDTQFGLGYFNSDANCDADESFNPEDSYSPIMKIGHLTNRALDQSIFHDFYVSNPNCNKVDPVSPVIAAIKNQNETIGWRQDSVRSIMYFTTSALHTSGSLELQDKIKQVNQMLADQYITISKLAVFNLDTNNGATGSWGVFEYGTYSVVEVREWLKSALSSLNRALNLPVYINPSTKSSSSLSTKIIWNSNEPSKAKSINNKERLDCKDDADKKEKKDKHHRKDKHKDDDKDRKDGNTDSLDIVEYSLTILTKPIDLRPTKIQLVKPGYGKSDIQLIYRTNETKD</sequence>
<feature type="compositionally biased region" description="Basic and acidic residues" evidence="5">
    <location>
        <begin position="736"/>
        <end position="751"/>
    </location>
</feature>
<evidence type="ECO:0000256" key="6">
    <source>
        <dbReference type="SAM" id="Phobius"/>
    </source>
</evidence>
<dbReference type="RefSeq" id="XP_020433320.1">
    <property type="nucleotide sequence ID" value="XM_020576908.1"/>
</dbReference>
<proteinExistence type="inferred from homology"/>
<dbReference type="InParanoid" id="D3BC19"/>
<evidence type="ECO:0000256" key="4">
    <source>
        <dbReference type="PROSITE-ProRule" id="PRU00076"/>
    </source>
</evidence>
<evidence type="ECO:0000313" key="8">
    <source>
        <dbReference type="EMBL" id="EFA81202.1"/>
    </source>
</evidence>
<accession>D3BC19</accession>
<dbReference type="Pfam" id="PF08612">
    <property type="entry name" value="Med20"/>
    <property type="match status" value="1"/>
</dbReference>
<feature type="disulfide bond" evidence="4">
    <location>
        <begin position="389"/>
        <end position="398"/>
    </location>
</feature>
<keyword evidence="6" id="KW-0812">Transmembrane</keyword>
<comment type="similarity">
    <text evidence="2">Belongs to the Mediator complex subunit 20 family.</text>
</comment>
<evidence type="ECO:0000256" key="3">
    <source>
        <dbReference type="ARBA" id="ARBA00023242"/>
    </source>
</evidence>
<dbReference type="PANTHER" id="PTHR12465:SF0">
    <property type="entry name" value="MEDIATOR OF RNA POLYMERASE II TRANSCRIPTION SUBUNIT 20"/>
    <property type="match status" value="1"/>
</dbReference>
<feature type="region of interest" description="Disordered" evidence="5">
    <location>
        <begin position="734"/>
        <end position="774"/>
    </location>
</feature>
<feature type="compositionally biased region" description="Basic residues" evidence="5">
    <location>
        <begin position="752"/>
        <end position="761"/>
    </location>
</feature>
<dbReference type="InterPro" id="IPR013921">
    <property type="entry name" value="Mediator_Med20"/>
</dbReference>
<dbReference type="PROSITE" id="PS00022">
    <property type="entry name" value="EGF_1"/>
    <property type="match status" value="1"/>
</dbReference>